<keyword evidence="1" id="KW-1133">Transmembrane helix</keyword>
<evidence type="ECO:0000256" key="1">
    <source>
        <dbReference type="SAM" id="Phobius"/>
    </source>
</evidence>
<keyword evidence="2" id="KW-0732">Signal</keyword>
<gene>
    <name evidence="3" type="ORF">PVAND_012210</name>
</gene>
<proteinExistence type="predicted"/>
<evidence type="ECO:0000313" key="4">
    <source>
        <dbReference type="Proteomes" id="UP001107558"/>
    </source>
</evidence>
<feature type="chain" id="PRO_5039935035" evidence="2">
    <location>
        <begin position="19"/>
        <end position="91"/>
    </location>
</feature>
<evidence type="ECO:0000256" key="2">
    <source>
        <dbReference type="SAM" id="SignalP"/>
    </source>
</evidence>
<evidence type="ECO:0000313" key="3">
    <source>
        <dbReference type="EMBL" id="KAG5682892.1"/>
    </source>
</evidence>
<accession>A0A9J6CLQ7</accession>
<dbReference type="AlphaFoldDB" id="A0A9J6CLQ7"/>
<keyword evidence="1" id="KW-0472">Membrane</keyword>
<comment type="caution">
    <text evidence="3">The sequence shown here is derived from an EMBL/GenBank/DDBJ whole genome shotgun (WGS) entry which is preliminary data.</text>
</comment>
<name>A0A9J6CLQ7_POLVA</name>
<keyword evidence="1" id="KW-0812">Transmembrane</keyword>
<dbReference type="Proteomes" id="UP001107558">
    <property type="component" value="Chromosome 1"/>
</dbReference>
<reference evidence="3" key="1">
    <citation type="submission" date="2021-03" db="EMBL/GenBank/DDBJ databases">
        <title>Chromosome level genome of the anhydrobiotic midge Polypedilum vanderplanki.</title>
        <authorList>
            <person name="Yoshida Y."/>
            <person name="Kikawada T."/>
            <person name="Gusev O."/>
        </authorList>
    </citation>
    <scope>NUCLEOTIDE SEQUENCE</scope>
    <source>
        <strain evidence="3">NIAS01</strain>
        <tissue evidence="3">Whole body or cell culture</tissue>
    </source>
</reference>
<feature type="transmembrane region" description="Helical" evidence="1">
    <location>
        <begin position="55"/>
        <end position="76"/>
    </location>
</feature>
<feature type="signal peptide" evidence="2">
    <location>
        <begin position="1"/>
        <end position="18"/>
    </location>
</feature>
<keyword evidence="4" id="KW-1185">Reference proteome</keyword>
<protein>
    <submittedName>
        <fullName evidence="3">Uncharacterized protein</fullName>
    </submittedName>
</protein>
<sequence>MKSAIIFFGFLTLVAVNAQNQESSEFLKKEAFTKESQSFIDEIFAKLKPANFHELLLLTSIIIEIIGVIFGILYLMKKCCKMCGCSNSSTA</sequence>
<dbReference type="EMBL" id="JADBJN010000001">
    <property type="protein sequence ID" value="KAG5682892.1"/>
    <property type="molecule type" value="Genomic_DNA"/>
</dbReference>
<organism evidence="3 4">
    <name type="scientific">Polypedilum vanderplanki</name>
    <name type="common">Sleeping chironomid midge</name>
    <dbReference type="NCBI Taxonomy" id="319348"/>
    <lineage>
        <taxon>Eukaryota</taxon>
        <taxon>Metazoa</taxon>
        <taxon>Ecdysozoa</taxon>
        <taxon>Arthropoda</taxon>
        <taxon>Hexapoda</taxon>
        <taxon>Insecta</taxon>
        <taxon>Pterygota</taxon>
        <taxon>Neoptera</taxon>
        <taxon>Endopterygota</taxon>
        <taxon>Diptera</taxon>
        <taxon>Nematocera</taxon>
        <taxon>Chironomoidea</taxon>
        <taxon>Chironomidae</taxon>
        <taxon>Chironominae</taxon>
        <taxon>Polypedilum</taxon>
        <taxon>Polypedilum</taxon>
    </lineage>
</organism>